<feature type="domain" description="PAC" evidence="3">
    <location>
        <begin position="415"/>
        <end position="466"/>
    </location>
</feature>
<dbReference type="CDD" id="cd01948">
    <property type="entry name" value="EAL"/>
    <property type="match status" value="1"/>
</dbReference>
<dbReference type="PROSITE" id="PS50887">
    <property type="entry name" value="GGDEF"/>
    <property type="match status" value="1"/>
</dbReference>
<dbReference type="CDD" id="cd00130">
    <property type="entry name" value="PAS"/>
    <property type="match status" value="2"/>
</dbReference>
<dbReference type="NCBIfam" id="TIGR00229">
    <property type="entry name" value="sensory_box"/>
    <property type="match status" value="2"/>
</dbReference>
<dbReference type="OrthoDB" id="9813903at2"/>
<dbReference type="Pfam" id="PF00563">
    <property type="entry name" value="EAL"/>
    <property type="match status" value="1"/>
</dbReference>
<feature type="domain" description="GGDEF" evidence="5">
    <location>
        <begin position="620"/>
        <end position="753"/>
    </location>
</feature>
<accession>A0A2S5KLS6</accession>
<dbReference type="InterPro" id="IPR035965">
    <property type="entry name" value="PAS-like_dom_sf"/>
</dbReference>
<dbReference type="SUPFAM" id="SSF55073">
    <property type="entry name" value="Nucleotide cyclase"/>
    <property type="match status" value="1"/>
</dbReference>
<dbReference type="GO" id="GO:0006355">
    <property type="term" value="P:regulation of DNA-templated transcription"/>
    <property type="evidence" value="ECO:0007669"/>
    <property type="project" value="InterPro"/>
</dbReference>
<dbReference type="InterPro" id="IPR000160">
    <property type="entry name" value="GGDEF_dom"/>
</dbReference>
<dbReference type="InterPro" id="IPR052155">
    <property type="entry name" value="Biofilm_reg_signaling"/>
</dbReference>
<dbReference type="PROSITE" id="PS50112">
    <property type="entry name" value="PAS"/>
    <property type="match status" value="1"/>
</dbReference>
<dbReference type="Pfam" id="PF12860">
    <property type="entry name" value="PAS_7"/>
    <property type="match status" value="2"/>
</dbReference>
<dbReference type="InterPro" id="IPR001633">
    <property type="entry name" value="EAL_dom"/>
</dbReference>
<dbReference type="PROSITE" id="PS50883">
    <property type="entry name" value="EAL"/>
    <property type="match status" value="1"/>
</dbReference>
<evidence type="ECO:0000259" key="5">
    <source>
        <dbReference type="PROSITE" id="PS50887"/>
    </source>
</evidence>
<dbReference type="InterPro" id="IPR035919">
    <property type="entry name" value="EAL_sf"/>
</dbReference>
<evidence type="ECO:0000313" key="6">
    <source>
        <dbReference type="EMBL" id="PPC75603.1"/>
    </source>
</evidence>
<sequence length="1014" mass="114510">MSVRRGGKNMLNHPGLKARVAAVDKDLQAELRRRDKIIRVLMDRVEQGLDQQGSDYSFFQSTVLLGDLVQQRTQALDEALHALQDSNAELAQQRQDADMARTRLTESIACSADGFALCDENDVLVMVNPQFQTYWAQLLQVTAIATGQPFSQWLHEMAQQLGAPAWLQQWQHNHQQARNGLPSTVEVNLADAVWLRISEHPTSDGGVVGNYADISDIKRGEARRREQERARQAERLQITLDNLEEGVVTFDEENYFQHWNDRLAAVLPLPASPSTAMTRDLILQALEGQYHVDQPNQPQQIHLSSGRILSVHESELPGGGRLMTLSDITTRHLQELRIRQLVDELQAIFENAYVGIAHMRNRTIVNCNQHLASIFGWPSASDIIGQNTSVLFPSAEDWEASRQLIYRTLEKTGYVDAEFQFRHRDGRPIWCQVTGCPLDRHAPLEDSIWVVCDITLRREQEAQLKLAHTVFEHSSDAIMVTDHNAVILEVNQAFCDTTGYSAHEVIGRTPSLLKSGHHPSSFYRGMWHDLRASGRWSGEVIDRRKNGDCYPKWLSISTVLDEYGKVVNYIGSFQDISDRKAAEEKIQFLANHDVLTSLPNRLLLRDRFDYALDQARRMGRSAAFLLLDLDNFKHVNDSLGHKVGDDLLIACVHLLRNCLSENDTISRQGGDEFIILMPDIDSPADVAMRAQRILSAFTTPLRVQQHSIPSSVSIGIVIAPADGDDFDVLLQKVDTAMYHSKEKGRCCYSFFRQEMNDEAIRRHTLINELRQALAEQSFRLFYQPQLAIREQHIVGCEALLRWPRADGRMISPLDFIPLAEETGLIVPLGEWVLRQACEQARHWQDMGLASRIAVNVSGIQIYRTDVPELLQRCTREAGISPAQIEIELTESTLLEDSIAIREVISDIKALGSSVAIDDFGTGYSSLATLSRFEIDWLKIDRSFIVASANSEKDRAIVRMITNMAHELKMQAIAEGVETQGHMQLLRECGCDLAQGYLISRPVEALQYEQLLQQG</sequence>
<feature type="coiled-coil region" evidence="1">
    <location>
        <begin position="73"/>
        <end position="103"/>
    </location>
</feature>
<organism evidence="6 7">
    <name type="scientific">Proteobacteria bacterium 228</name>
    <dbReference type="NCBI Taxonomy" id="2083153"/>
    <lineage>
        <taxon>Bacteria</taxon>
        <taxon>Pseudomonadati</taxon>
        <taxon>Pseudomonadota</taxon>
    </lineage>
</organism>
<dbReference type="InterPro" id="IPR029787">
    <property type="entry name" value="Nucleotide_cyclase"/>
</dbReference>
<dbReference type="SMART" id="SM00267">
    <property type="entry name" value="GGDEF"/>
    <property type="match status" value="1"/>
</dbReference>
<reference evidence="6 7" key="1">
    <citation type="submission" date="2018-02" db="EMBL/GenBank/DDBJ databases">
        <title>novel marine gammaproteobacteria from coastal saline agro ecosystem.</title>
        <authorList>
            <person name="Krishnan R."/>
            <person name="Ramesh Kumar N."/>
        </authorList>
    </citation>
    <scope>NUCLEOTIDE SEQUENCE [LARGE SCALE GENOMIC DNA]</scope>
    <source>
        <strain evidence="6 7">228</strain>
    </source>
</reference>
<dbReference type="Gene3D" id="3.20.20.450">
    <property type="entry name" value="EAL domain"/>
    <property type="match status" value="1"/>
</dbReference>
<dbReference type="InterPro" id="IPR000014">
    <property type="entry name" value="PAS"/>
</dbReference>
<dbReference type="SUPFAM" id="SSF141868">
    <property type="entry name" value="EAL domain-like"/>
    <property type="match status" value="1"/>
</dbReference>
<name>A0A2S5KLS6_9PROT</name>
<protein>
    <recommendedName>
        <fullName evidence="8">GGDEF domain-containing protein</fullName>
    </recommendedName>
</protein>
<dbReference type="PANTHER" id="PTHR44757">
    <property type="entry name" value="DIGUANYLATE CYCLASE DGCP"/>
    <property type="match status" value="1"/>
</dbReference>
<evidence type="ECO:0008006" key="8">
    <source>
        <dbReference type="Google" id="ProtNLM"/>
    </source>
</evidence>
<feature type="domain" description="EAL" evidence="4">
    <location>
        <begin position="762"/>
        <end position="1014"/>
    </location>
</feature>
<dbReference type="InterPro" id="IPR001610">
    <property type="entry name" value="PAC"/>
</dbReference>
<dbReference type="PANTHER" id="PTHR44757:SF2">
    <property type="entry name" value="BIOFILM ARCHITECTURE MAINTENANCE PROTEIN MBAA"/>
    <property type="match status" value="1"/>
</dbReference>
<dbReference type="SMART" id="SM00052">
    <property type="entry name" value="EAL"/>
    <property type="match status" value="1"/>
</dbReference>
<dbReference type="NCBIfam" id="TIGR00254">
    <property type="entry name" value="GGDEF"/>
    <property type="match status" value="1"/>
</dbReference>
<dbReference type="Gene3D" id="3.30.70.270">
    <property type="match status" value="1"/>
</dbReference>
<dbReference type="InterPro" id="IPR000700">
    <property type="entry name" value="PAS-assoc_C"/>
</dbReference>
<dbReference type="Proteomes" id="UP000238196">
    <property type="component" value="Unassembled WGS sequence"/>
</dbReference>
<dbReference type="SMART" id="SM00086">
    <property type="entry name" value="PAC"/>
    <property type="match status" value="2"/>
</dbReference>
<dbReference type="Pfam" id="PF00990">
    <property type="entry name" value="GGDEF"/>
    <property type="match status" value="1"/>
</dbReference>
<evidence type="ECO:0000256" key="1">
    <source>
        <dbReference type="SAM" id="Coils"/>
    </source>
</evidence>
<dbReference type="InterPro" id="IPR043128">
    <property type="entry name" value="Rev_trsase/Diguanyl_cyclase"/>
</dbReference>
<evidence type="ECO:0000259" key="3">
    <source>
        <dbReference type="PROSITE" id="PS50113"/>
    </source>
</evidence>
<keyword evidence="1" id="KW-0175">Coiled coil</keyword>
<dbReference type="AlphaFoldDB" id="A0A2S5KLS6"/>
<dbReference type="CDD" id="cd01949">
    <property type="entry name" value="GGDEF"/>
    <property type="match status" value="1"/>
</dbReference>
<dbReference type="SMART" id="SM00091">
    <property type="entry name" value="PAS"/>
    <property type="match status" value="4"/>
</dbReference>
<feature type="domain" description="PAS" evidence="2">
    <location>
        <begin position="463"/>
        <end position="521"/>
    </location>
</feature>
<evidence type="ECO:0000259" key="2">
    <source>
        <dbReference type="PROSITE" id="PS50112"/>
    </source>
</evidence>
<dbReference type="SUPFAM" id="SSF55785">
    <property type="entry name" value="PYP-like sensor domain (PAS domain)"/>
    <property type="match status" value="3"/>
</dbReference>
<evidence type="ECO:0000259" key="4">
    <source>
        <dbReference type="PROSITE" id="PS50883"/>
    </source>
</evidence>
<comment type="caution">
    <text evidence="6">The sequence shown here is derived from an EMBL/GenBank/DDBJ whole genome shotgun (WGS) entry which is preliminary data.</text>
</comment>
<dbReference type="Pfam" id="PF13426">
    <property type="entry name" value="PAS_9"/>
    <property type="match status" value="1"/>
</dbReference>
<dbReference type="EMBL" id="PRLP01000082">
    <property type="protein sequence ID" value="PPC75603.1"/>
    <property type="molecule type" value="Genomic_DNA"/>
</dbReference>
<dbReference type="Pfam" id="PF00989">
    <property type="entry name" value="PAS"/>
    <property type="match status" value="1"/>
</dbReference>
<dbReference type="PROSITE" id="PS50113">
    <property type="entry name" value="PAC"/>
    <property type="match status" value="2"/>
</dbReference>
<dbReference type="InterPro" id="IPR013767">
    <property type="entry name" value="PAS_fold"/>
</dbReference>
<evidence type="ECO:0000313" key="7">
    <source>
        <dbReference type="Proteomes" id="UP000238196"/>
    </source>
</evidence>
<proteinExistence type="predicted"/>
<gene>
    <name evidence="6" type="ORF">C4K68_19565</name>
</gene>
<dbReference type="Gene3D" id="3.30.450.20">
    <property type="entry name" value="PAS domain"/>
    <property type="match status" value="3"/>
</dbReference>
<feature type="domain" description="PAC" evidence="3">
    <location>
        <begin position="536"/>
        <end position="588"/>
    </location>
</feature>